<dbReference type="InterPro" id="IPR043129">
    <property type="entry name" value="ATPase_NBD"/>
</dbReference>
<dbReference type="InterPro" id="IPR002731">
    <property type="entry name" value="ATPase_BadF"/>
</dbReference>
<dbReference type="SUPFAM" id="SSF53067">
    <property type="entry name" value="Actin-like ATPase domain"/>
    <property type="match status" value="2"/>
</dbReference>
<evidence type="ECO:0000313" key="3">
    <source>
        <dbReference type="Proteomes" id="UP000634455"/>
    </source>
</evidence>
<organism evidence="2 3">
    <name type="scientific">Paramylibacter ulvae</name>
    <dbReference type="NCBI Taxonomy" id="1651968"/>
    <lineage>
        <taxon>Bacteria</taxon>
        <taxon>Pseudomonadati</taxon>
        <taxon>Pseudomonadota</taxon>
        <taxon>Alphaproteobacteria</taxon>
        <taxon>Rhodobacterales</taxon>
        <taxon>Paracoccaceae</taxon>
        <taxon>Paramylibacter</taxon>
    </lineage>
</organism>
<comment type="caution">
    <text evidence="2">The sequence shown here is derived from an EMBL/GenBank/DDBJ whole genome shotgun (WGS) entry which is preliminary data.</text>
</comment>
<protein>
    <submittedName>
        <fullName evidence="2">N-acetylglucosamine kinase</fullName>
    </submittedName>
</protein>
<dbReference type="PANTHER" id="PTHR43190">
    <property type="entry name" value="N-ACETYL-D-GLUCOSAMINE KINASE"/>
    <property type="match status" value="1"/>
</dbReference>
<sequence length="297" mass="31180">MSDSHKPYILAVDGGGSGCRVAIADVDGNTLGIANGDAANVASNIDTTCQNVERAISDALVSAKLDQNDIPNICAHFGLAGYMDETQGSILRNRFSFCKLSLSDDRPTTVLGALAGADGYVIGIGTGTFCAASNAGKMSFVSGRGFYISDQASGAWLGRRALEMVIQCDDNIIQHSPLTHALLTLFGDINAMVKFSVTARPRDYATFAPEIIRAANNGDQHGELLMNEGATYLRSALIALGFQSGEPVVLTGGVGPHYARFLKEPFNTNITQPLGNALDGGLVMARELALQSSEACA</sequence>
<keyword evidence="2" id="KW-0808">Transferase</keyword>
<dbReference type="InterPro" id="IPR052519">
    <property type="entry name" value="Euk-type_GlcNAc_Kinase"/>
</dbReference>
<accession>A0ABQ3CU61</accession>
<dbReference type="RefSeq" id="WP_189638755.1">
    <property type="nucleotide sequence ID" value="NZ_BMZF01000001.1"/>
</dbReference>
<dbReference type="PANTHER" id="PTHR43190:SF3">
    <property type="entry name" value="N-ACETYL-D-GLUCOSAMINE KINASE"/>
    <property type="match status" value="1"/>
</dbReference>
<dbReference type="Proteomes" id="UP000634455">
    <property type="component" value="Unassembled WGS sequence"/>
</dbReference>
<dbReference type="EMBL" id="BMZF01000001">
    <property type="protein sequence ID" value="GHA41644.1"/>
    <property type="molecule type" value="Genomic_DNA"/>
</dbReference>
<dbReference type="CDD" id="cd24082">
    <property type="entry name" value="ASKHA_NBD_GspK-like"/>
    <property type="match status" value="1"/>
</dbReference>
<feature type="domain" description="ATPase BadF/BadG/BcrA/BcrD type" evidence="1">
    <location>
        <begin position="12"/>
        <end position="257"/>
    </location>
</feature>
<keyword evidence="2" id="KW-0418">Kinase</keyword>
<name>A0ABQ3CU61_9RHOB</name>
<evidence type="ECO:0000313" key="2">
    <source>
        <dbReference type="EMBL" id="GHA41644.1"/>
    </source>
</evidence>
<dbReference type="Pfam" id="PF01869">
    <property type="entry name" value="BcrAD_BadFG"/>
    <property type="match status" value="1"/>
</dbReference>
<dbReference type="Gene3D" id="3.30.420.40">
    <property type="match status" value="2"/>
</dbReference>
<keyword evidence="3" id="KW-1185">Reference proteome</keyword>
<evidence type="ECO:0000259" key="1">
    <source>
        <dbReference type="Pfam" id="PF01869"/>
    </source>
</evidence>
<reference evidence="3" key="1">
    <citation type="journal article" date="2019" name="Int. J. Syst. Evol. Microbiol.">
        <title>The Global Catalogue of Microorganisms (GCM) 10K type strain sequencing project: providing services to taxonomists for standard genome sequencing and annotation.</title>
        <authorList>
            <consortium name="The Broad Institute Genomics Platform"/>
            <consortium name="The Broad Institute Genome Sequencing Center for Infectious Disease"/>
            <person name="Wu L."/>
            <person name="Ma J."/>
        </authorList>
    </citation>
    <scope>NUCLEOTIDE SEQUENCE [LARGE SCALE GENOMIC DNA]</scope>
    <source>
        <strain evidence="3">KCTC 32465</strain>
    </source>
</reference>
<gene>
    <name evidence="2" type="ORF">GCM10008927_02540</name>
</gene>
<proteinExistence type="predicted"/>
<dbReference type="GO" id="GO:0016301">
    <property type="term" value="F:kinase activity"/>
    <property type="evidence" value="ECO:0007669"/>
    <property type="project" value="UniProtKB-KW"/>
</dbReference>